<sequence length="822" mass="89871">GGVKSGQPPSAAPTGPAVHGGNKVYKSGPLFLSSKGIGWTSWKKRWFILTQTSLVFYRSDPNVIPQKGSEANLTLGGIDLNSSGSVVAKEDKRLITVLFTDGRDGRAFTLKAETLEDLHEWKIALEEALLYAPSAALVVGQNGIFKNDQSNAADATSEKSKDRQTVKSMVIGRPILLALEDIDGTPSFLEKALRFIEEYGVNTEGILRQAADVEDVERRIQEYEKGKSEFSAEEDPHIIADCIKYVLRELPSPPVPASCCKALLEAYRSDRSMRVSATRTAICETFPEPNRRLLQRILIMMQTIASRKAVNRMSTSAVAACMAPLLLRPLLAGDCDIENDFDVGGDGSVQLLQAAAAANHAQAIVITLLEEYGNIFGDGAATHEPYTDSEETGSDSEEITDDDSFDDDEQDVSEYSGSDVDENAEHGPGSARSEAAEDHHSKMQISNSHRSESSPSEEDAALEGSKNLSSRQTKAPLVQNDSIENADHPTPDSNKLESQHDKSSDADVAEASFDEISSELMHRPARTLRRPIALGRTPAKKNLSMESIELPLEDDLEIRNVECGEADLENKILNEARIQFYTIAKSLLQETLENRKHDLYGRRAALEKDVAQLQVQLQKEMDLNAALVAACKTSKCHVSISSLVDDKMKSELEEIIRAETDVENLKKQADDLDFQLHERRAENSKIGHHSGDFNNQNVDCVQSKTKDKQPPAYNVVTNTSENPSKVKQAEAAGAQGSKSRNAPRDLESKDDVSKQTGASSNIAAEPGSNKQQPGSNMASRKTTAKGEVSSSTTSALSKLTNRLNFLKERRSQIATELQSMDK</sequence>
<protein>
    <recommendedName>
        <fullName evidence="8">Rho-GAP domain-containing protein</fullName>
    </recommendedName>
</protein>
<feature type="region of interest" description="Disordered" evidence="3">
    <location>
        <begin position="380"/>
        <end position="509"/>
    </location>
</feature>
<dbReference type="GO" id="GO:0007165">
    <property type="term" value="P:signal transduction"/>
    <property type="evidence" value="ECO:0007669"/>
    <property type="project" value="InterPro"/>
</dbReference>
<feature type="region of interest" description="Disordered" evidence="3">
    <location>
        <begin position="703"/>
        <end position="803"/>
    </location>
</feature>
<dbReference type="GO" id="GO:0005096">
    <property type="term" value="F:GTPase activator activity"/>
    <property type="evidence" value="ECO:0007669"/>
    <property type="project" value="UniProtKB-KW"/>
</dbReference>
<accession>S8C5T9</accession>
<feature type="compositionally biased region" description="Polar residues" evidence="3">
    <location>
        <begin position="715"/>
        <end position="725"/>
    </location>
</feature>
<dbReference type="SMART" id="SM00324">
    <property type="entry name" value="RhoGAP"/>
    <property type="match status" value="1"/>
</dbReference>
<dbReference type="PANTHER" id="PTHR46265:SF2">
    <property type="entry name" value="RHO GTPASE-ACTIVATING PROTEIN 7"/>
    <property type="match status" value="1"/>
</dbReference>
<dbReference type="SMART" id="SM00233">
    <property type="entry name" value="PH"/>
    <property type="match status" value="1"/>
</dbReference>
<evidence type="ECO:0000313" key="7">
    <source>
        <dbReference type="Proteomes" id="UP000015453"/>
    </source>
</evidence>
<keyword evidence="7" id="KW-1185">Reference proteome</keyword>
<keyword evidence="2" id="KW-0175">Coiled coil</keyword>
<dbReference type="InterPro" id="IPR008936">
    <property type="entry name" value="Rho_GTPase_activation_prot"/>
</dbReference>
<feature type="compositionally biased region" description="Basic and acidic residues" evidence="3">
    <location>
        <begin position="742"/>
        <end position="753"/>
    </location>
</feature>
<dbReference type="InterPro" id="IPR052799">
    <property type="entry name" value="Rho_GAP_Regulators"/>
</dbReference>
<name>S8C5T9_9LAMI</name>
<dbReference type="CDD" id="cd00821">
    <property type="entry name" value="PH"/>
    <property type="match status" value="1"/>
</dbReference>
<feature type="non-terminal residue" evidence="6">
    <location>
        <position position="822"/>
    </location>
</feature>
<dbReference type="Pfam" id="PF14389">
    <property type="entry name" value="Lzipper-MIP1"/>
    <property type="match status" value="1"/>
</dbReference>
<evidence type="ECO:0000259" key="5">
    <source>
        <dbReference type="PROSITE" id="PS50238"/>
    </source>
</evidence>
<dbReference type="EMBL" id="AUSU01006393">
    <property type="protein sequence ID" value="EPS62104.1"/>
    <property type="molecule type" value="Genomic_DNA"/>
</dbReference>
<dbReference type="InterPro" id="IPR025757">
    <property type="entry name" value="MIP1_Leuzipper"/>
</dbReference>
<dbReference type="InterPro" id="IPR011993">
    <property type="entry name" value="PH-like_dom_sf"/>
</dbReference>
<gene>
    <name evidence="6" type="ORF">M569_12687</name>
</gene>
<feature type="compositionally biased region" description="Acidic residues" evidence="3">
    <location>
        <begin position="387"/>
        <end position="412"/>
    </location>
</feature>
<dbReference type="Pfam" id="PF00169">
    <property type="entry name" value="PH"/>
    <property type="match status" value="1"/>
</dbReference>
<feature type="compositionally biased region" description="Low complexity" evidence="3">
    <location>
        <begin position="789"/>
        <end position="800"/>
    </location>
</feature>
<feature type="domain" description="Rho-GAP" evidence="5">
    <location>
        <begin position="177"/>
        <end position="376"/>
    </location>
</feature>
<proteinExistence type="predicted"/>
<evidence type="ECO:0000313" key="6">
    <source>
        <dbReference type="EMBL" id="EPS62104.1"/>
    </source>
</evidence>
<feature type="non-terminal residue" evidence="6">
    <location>
        <position position="1"/>
    </location>
</feature>
<feature type="compositionally biased region" description="Polar residues" evidence="3">
    <location>
        <begin position="466"/>
        <end position="483"/>
    </location>
</feature>
<evidence type="ECO:0000256" key="2">
    <source>
        <dbReference type="SAM" id="Coils"/>
    </source>
</evidence>
<dbReference type="PROSITE" id="PS50003">
    <property type="entry name" value="PH_DOMAIN"/>
    <property type="match status" value="1"/>
</dbReference>
<dbReference type="InterPro" id="IPR000198">
    <property type="entry name" value="RhoGAP_dom"/>
</dbReference>
<dbReference type="PROSITE" id="PS50238">
    <property type="entry name" value="RHOGAP"/>
    <property type="match status" value="1"/>
</dbReference>
<dbReference type="InterPro" id="IPR001849">
    <property type="entry name" value="PH_domain"/>
</dbReference>
<dbReference type="OrthoDB" id="2157866at2759"/>
<evidence type="ECO:0000259" key="4">
    <source>
        <dbReference type="PROSITE" id="PS50003"/>
    </source>
</evidence>
<dbReference type="SUPFAM" id="SSF48350">
    <property type="entry name" value="GTPase activation domain, GAP"/>
    <property type="match status" value="1"/>
</dbReference>
<evidence type="ECO:0008006" key="8">
    <source>
        <dbReference type="Google" id="ProtNLM"/>
    </source>
</evidence>
<organism evidence="6 7">
    <name type="scientific">Genlisea aurea</name>
    <dbReference type="NCBI Taxonomy" id="192259"/>
    <lineage>
        <taxon>Eukaryota</taxon>
        <taxon>Viridiplantae</taxon>
        <taxon>Streptophyta</taxon>
        <taxon>Embryophyta</taxon>
        <taxon>Tracheophyta</taxon>
        <taxon>Spermatophyta</taxon>
        <taxon>Magnoliopsida</taxon>
        <taxon>eudicotyledons</taxon>
        <taxon>Gunneridae</taxon>
        <taxon>Pentapetalae</taxon>
        <taxon>asterids</taxon>
        <taxon>lamiids</taxon>
        <taxon>Lamiales</taxon>
        <taxon>Lentibulariaceae</taxon>
        <taxon>Genlisea</taxon>
    </lineage>
</organism>
<dbReference type="Gene3D" id="2.30.29.30">
    <property type="entry name" value="Pleckstrin-homology domain (PH domain)/Phosphotyrosine-binding domain (PTB)"/>
    <property type="match status" value="1"/>
</dbReference>
<dbReference type="SUPFAM" id="SSF50729">
    <property type="entry name" value="PH domain-like"/>
    <property type="match status" value="1"/>
</dbReference>
<feature type="compositionally biased region" description="Basic and acidic residues" evidence="3">
    <location>
        <begin position="485"/>
        <end position="505"/>
    </location>
</feature>
<feature type="compositionally biased region" description="Polar residues" evidence="3">
    <location>
        <begin position="754"/>
        <end position="781"/>
    </location>
</feature>
<feature type="domain" description="PH" evidence="4">
    <location>
        <begin position="23"/>
        <end position="130"/>
    </location>
</feature>
<comment type="caution">
    <text evidence="6">The sequence shown here is derived from an EMBL/GenBank/DDBJ whole genome shotgun (WGS) entry which is preliminary data.</text>
</comment>
<keyword evidence="1" id="KW-0343">GTPase activation</keyword>
<reference evidence="6 7" key="1">
    <citation type="journal article" date="2013" name="BMC Genomics">
        <title>The miniature genome of a carnivorous plant Genlisea aurea contains a low number of genes and short non-coding sequences.</title>
        <authorList>
            <person name="Leushkin E.V."/>
            <person name="Sutormin R.A."/>
            <person name="Nabieva E.R."/>
            <person name="Penin A.A."/>
            <person name="Kondrashov A.S."/>
            <person name="Logacheva M.D."/>
        </authorList>
    </citation>
    <scope>NUCLEOTIDE SEQUENCE [LARGE SCALE GENOMIC DNA]</scope>
</reference>
<dbReference type="AlphaFoldDB" id="S8C5T9"/>
<dbReference type="PANTHER" id="PTHR46265">
    <property type="entry name" value="RHO GTPASE-ACTIVATING PROTEIN 7"/>
    <property type="match status" value="1"/>
</dbReference>
<feature type="coiled-coil region" evidence="2">
    <location>
        <begin position="648"/>
        <end position="682"/>
    </location>
</feature>
<feature type="coiled-coil region" evidence="2">
    <location>
        <begin position="206"/>
        <end position="233"/>
    </location>
</feature>
<dbReference type="Gene3D" id="1.10.555.10">
    <property type="entry name" value="Rho GTPase activation protein"/>
    <property type="match status" value="1"/>
</dbReference>
<dbReference type="Proteomes" id="UP000015453">
    <property type="component" value="Unassembled WGS sequence"/>
</dbReference>
<dbReference type="Pfam" id="PF00620">
    <property type="entry name" value="RhoGAP"/>
    <property type="match status" value="1"/>
</dbReference>
<evidence type="ECO:0000256" key="1">
    <source>
        <dbReference type="ARBA" id="ARBA00022468"/>
    </source>
</evidence>
<evidence type="ECO:0000256" key="3">
    <source>
        <dbReference type="SAM" id="MobiDB-lite"/>
    </source>
</evidence>
<dbReference type="CDD" id="cd00159">
    <property type="entry name" value="RhoGAP"/>
    <property type="match status" value="1"/>
</dbReference>